<proteinExistence type="predicted"/>
<reference evidence="3" key="1">
    <citation type="journal article" date="2012" name="Stand. Genomic Sci.">
        <title>Genome sequence of the Antarctic rhodopsins-containing flavobacterium Gillisia limnaea type strain (R-8282(T)).</title>
        <authorList>
            <person name="Riedel T."/>
            <person name="Held B."/>
            <person name="Nolan M."/>
            <person name="Lucas S."/>
            <person name="Lapidus A."/>
            <person name="Tice H."/>
            <person name="Del Rio T.G."/>
            <person name="Cheng J.F."/>
            <person name="Han C."/>
            <person name="Tapia R."/>
            <person name="Goodwin L.A."/>
            <person name="Pitluck S."/>
            <person name="Liolios K."/>
            <person name="Mavromatis K."/>
            <person name="Pagani I."/>
            <person name="Ivanova N."/>
            <person name="Mikhailova N."/>
            <person name="Pati A."/>
            <person name="Chen A."/>
            <person name="Palaniappan K."/>
            <person name="Land M."/>
            <person name="Rohde M."/>
            <person name="Tindall B.J."/>
            <person name="Detter J.C."/>
            <person name="Goker M."/>
            <person name="Bristow J."/>
            <person name="Eisen J.A."/>
            <person name="Markowitz V."/>
            <person name="Hugenholtz P."/>
            <person name="Kyrpides N.C."/>
            <person name="Klenk H.P."/>
            <person name="Woyke T."/>
        </authorList>
    </citation>
    <scope>NUCLEOTIDE SEQUENCE [LARGE SCALE GENOMIC DNA]</scope>
    <source>
        <strain evidence="3">DSM 15749 / LMG 21470 / R-8282</strain>
    </source>
</reference>
<gene>
    <name evidence="2" type="ORF">Gilli_2497</name>
</gene>
<accession>H2BXJ7</accession>
<dbReference type="Pfam" id="PF19647">
    <property type="entry name" value="Septknot"/>
    <property type="match status" value="1"/>
</dbReference>
<evidence type="ECO:0000313" key="3">
    <source>
        <dbReference type="Proteomes" id="UP000003844"/>
    </source>
</evidence>
<dbReference type="EMBL" id="JH594606">
    <property type="protein sequence ID" value="EHQ03121.1"/>
    <property type="molecule type" value="Genomic_DNA"/>
</dbReference>
<dbReference type="RefSeq" id="WP_006989429.1">
    <property type="nucleotide sequence ID" value="NZ_JH594606.1"/>
</dbReference>
<dbReference type="eggNOG" id="ENOG5032VBN">
    <property type="taxonomic scope" value="Bacteria"/>
</dbReference>
<organism evidence="2 3">
    <name type="scientific">Gillisia limnaea (strain DSM 15749 / LMG 21470 / R-8282)</name>
    <dbReference type="NCBI Taxonomy" id="865937"/>
    <lineage>
        <taxon>Bacteria</taxon>
        <taxon>Pseudomonadati</taxon>
        <taxon>Bacteroidota</taxon>
        <taxon>Flavobacteriia</taxon>
        <taxon>Flavobacteriales</taxon>
        <taxon>Flavobacteriaceae</taxon>
        <taxon>Gillisia</taxon>
    </lineage>
</organism>
<feature type="domain" description="7(1) septoil knot" evidence="1">
    <location>
        <begin position="33"/>
        <end position="115"/>
    </location>
</feature>
<evidence type="ECO:0000313" key="2">
    <source>
        <dbReference type="EMBL" id="EHQ03121.1"/>
    </source>
</evidence>
<dbReference type="Proteomes" id="UP000003844">
    <property type="component" value="Unassembled WGS sequence"/>
</dbReference>
<dbReference type="STRING" id="865937.Gilli_2497"/>
<protein>
    <submittedName>
        <fullName evidence="2">Secreted protein</fullName>
    </submittedName>
</protein>
<dbReference type="InterPro" id="IPR046148">
    <property type="entry name" value="Septknot"/>
</dbReference>
<evidence type="ECO:0000259" key="1">
    <source>
        <dbReference type="Pfam" id="PF19647"/>
    </source>
</evidence>
<sequence length="125" mass="14951">MTEIFLYILDWPKRKQAVLPVVFLFLAFTGFAQTVFPVKFATQANVKVYEVDFETQADLKIFRVNFQNQATDCSGIWFYTDFVNQAHWKIFFTNFETQADLKIFYVKFRNQAGWRNEEKKLLYCN</sequence>
<dbReference type="HOGENOM" id="CLU_140186_0_0_10"/>
<keyword evidence="3" id="KW-1185">Reference proteome</keyword>
<dbReference type="AlphaFoldDB" id="H2BXJ7"/>
<name>H2BXJ7_GILLR</name>